<feature type="region of interest" description="Disordered" evidence="1">
    <location>
        <begin position="204"/>
        <end position="234"/>
    </location>
</feature>
<name>A0ABR3K1U7_9AGAR</name>
<dbReference type="Proteomes" id="UP001556367">
    <property type="component" value="Unassembled WGS sequence"/>
</dbReference>
<feature type="compositionally biased region" description="Low complexity" evidence="1">
    <location>
        <begin position="28"/>
        <end position="47"/>
    </location>
</feature>
<feature type="compositionally biased region" description="Acidic residues" evidence="1">
    <location>
        <begin position="48"/>
        <end position="59"/>
    </location>
</feature>
<keyword evidence="3" id="KW-1185">Reference proteome</keyword>
<reference evidence="3" key="1">
    <citation type="submission" date="2024-06" db="EMBL/GenBank/DDBJ databases">
        <title>Multi-omics analyses provide insights into the biosynthesis of the anticancer antibiotic pleurotin in Hohenbuehelia grisea.</title>
        <authorList>
            <person name="Weaver J.A."/>
            <person name="Alberti F."/>
        </authorList>
    </citation>
    <scope>NUCLEOTIDE SEQUENCE [LARGE SCALE GENOMIC DNA]</scope>
    <source>
        <strain evidence="3">T-177</strain>
    </source>
</reference>
<accession>A0ABR3K1U7</accession>
<sequence>MRYPIVKALDTRTARTAEGKITIRLPTQKPRQSASRKSSARSVTSEASTEDSESDDSSSSDDKEGSQEAELELKFSVPFDGASETIVVPVSKSFSGLKSRLADLLSIAPKNVHLAYRFSTDTRATPFKHLSKAQHLIELFESAALAMKTTKSKKAFIVELKDLDLDRSKGSGKGTKEAGKKGKKGKGKKVLSLASIVTTFTNTSVVQKKRRDDSTSAPETEADGSPRRETLSGPEWVARLKKDNICLDHPGKACLKRGNRPHYFYSEADLSGWAVWMKSGYPSSTEPPPNLKLNNTPAENPVPQTQGPTPLQMTTPLPQPFSNPYAFFPSPYTYPPAPGPPQWPPYPYAESPLPQRKRKYYEHDIPSSDPIDEDIEDSELYPRVEDWLAELDDGPRGKDGHNFASYTAGFIAKKYFRVIDISEMTAQDIVRTCAGIEDGTVSKLIKYARQDVDKIKKRAKKRGREERGRNRIR</sequence>
<protein>
    <submittedName>
        <fullName evidence="2">Uncharacterized protein</fullName>
    </submittedName>
</protein>
<evidence type="ECO:0000256" key="1">
    <source>
        <dbReference type="SAM" id="MobiDB-lite"/>
    </source>
</evidence>
<comment type="caution">
    <text evidence="2">The sequence shown here is derived from an EMBL/GenBank/DDBJ whole genome shotgun (WGS) entry which is preliminary data.</text>
</comment>
<gene>
    <name evidence="2" type="ORF">HGRIS_006469</name>
</gene>
<dbReference type="EMBL" id="JASNQZ010000001">
    <property type="protein sequence ID" value="KAL0961530.1"/>
    <property type="molecule type" value="Genomic_DNA"/>
</dbReference>
<feature type="region of interest" description="Disordered" evidence="1">
    <location>
        <begin position="284"/>
        <end position="307"/>
    </location>
</feature>
<proteinExistence type="predicted"/>
<feature type="region of interest" description="Disordered" evidence="1">
    <location>
        <begin position="16"/>
        <end position="67"/>
    </location>
</feature>
<evidence type="ECO:0000313" key="2">
    <source>
        <dbReference type="EMBL" id="KAL0961530.1"/>
    </source>
</evidence>
<organism evidence="2 3">
    <name type="scientific">Hohenbuehelia grisea</name>
    <dbReference type="NCBI Taxonomy" id="104357"/>
    <lineage>
        <taxon>Eukaryota</taxon>
        <taxon>Fungi</taxon>
        <taxon>Dikarya</taxon>
        <taxon>Basidiomycota</taxon>
        <taxon>Agaricomycotina</taxon>
        <taxon>Agaricomycetes</taxon>
        <taxon>Agaricomycetidae</taxon>
        <taxon>Agaricales</taxon>
        <taxon>Pleurotineae</taxon>
        <taxon>Pleurotaceae</taxon>
        <taxon>Hohenbuehelia</taxon>
    </lineage>
</organism>
<evidence type="ECO:0000313" key="3">
    <source>
        <dbReference type="Proteomes" id="UP001556367"/>
    </source>
</evidence>